<evidence type="ECO:0000256" key="7">
    <source>
        <dbReference type="ARBA" id="ARBA00023150"/>
    </source>
</evidence>
<dbReference type="GO" id="GO:0022857">
    <property type="term" value="F:transmembrane transporter activity"/>
    <property type="evidence" value="ECO:0007669"/>
    <property type="project" value="InterPro"/>
</dbReference>
<feature type="transmembrane region" description="Helical" evidence="9">
    <location>
        <begin position="360"/>
        <end position="381"/>
    </location>
</feature>
<evidence type="ECO:0000256" key="6">
    <source>
        <dbReference type="ARBA" id="ARBA00023136"/>
    </source>
</evidence>
<dbReference type="InterPro" id="IPR003448">
    <property type="entry name" value="Mopterin_biosynth_MoaE"/>
</dbReference>
<feature type="transmembrane region" description="Helical" evidence="9">
    <location>
        <begin position="262"/>
        <end position="281"/>
    </location>
</feature>
<sequence length="561" mass="61780">MACEEKTLVEILEEHNPIDLAKYINYVSAPQAGAIATFSGTTRDSFDGKTVLELRYEAYVPMAVRCLKSICSSARSSWNLHSIAVSHRLGPVPVGETSVFIAISSVHRIDALAACKYVIDEIKASVPIWKKEVYANGEIWKENSEFLERRLELGKNDGGSCGKASEFKAQDRKGCCGAKVKVNEEGVANIRTDHVGSSEAEYGEDPKRLHPRGKGKGGLLACMFVFVLGTLENIGFVANMVLYFKIVMHFDPSASSNTLTNFMGSVWLLSLLGGLISDTFLNRLQTCLTFGTLEALLHCLHPDPCGKSSCVKGVKAAMFYASLCLLVVGSSGVKGSLPALGADQFDRNDQKGEKLLASYFNWYLLSTTIGSMVGVTVVVWVSMNRDWYWGFLIGTVTAVVGFIFLAIGNPFYCFQPLGSSPIVKIAQVIVVAIRNRRLSIPTSPDELYEIDDEDRDPSEEKVPYTSQFRSLDKAAILLEGMTPKPWKACTVTQVEEVKILTRMLPIVGSTIILNTCMAQLQTFSVHQGYFMDPYICSFKFPTSSIPVIPLFFMSLLIPIYE</sequence>
<dbReference type="GO" id="GO:0006777">
    <property type="term" value="P:Mo-molybdopterin cofactor biosynthetic process"/>
    <property type="evidence" value="ECO:0007669"/>
    <property type="project" value="UniProtKB-UniRule"/>
</dbReference>
<keyword evidence="6 9" id="KW-0472">Membrane</keyword>
<dbReference type="GO" id="GO:0016020">
    <property type="term" value="C:membrane"/>
    <property type="evidence" value="ECO:0007669"/>
    <property type="project" value="UniProtKB-SubCell"/>
</dbReference>
<proteinExistence type="inferred from homology"/>
<dbReference type="InterPro" id="IPR028888">
    <property type="entry name" value="MOCS2B_euk"/>
</dbReference>
<keyword evidence="11" id="KW-1185">Reference proteome</keyword>
<dbReference type="PANTHER" id="PTHR11654">
    <property type="entry name" value="OLIGOPEPTIDE TRANSPORTER-RELATED"/>
    <property type="match status" value="1"/>
</dbReference>
<comment type="function">
    <text evidence="8">Catalytic subunit of the molybdopterin synthase complex, a complex that catalyzes the conversion of precursor Z into molybdopterin. Acts by mediating the incorporation of 2 sulfur atoms from thiocarboxylated MOCS2A into precursor Z to generate a dithiolene group.</text>
</comment>
<feature type="transmembrane region" description="Helical" evidence="9">
    <location>
        <begin position="388"/>
        <end position="408"/>
    </location>
</feature>
<organism evidence="10 11">
    <name type="scientific">Carya illinoinensis</name>
    <name type="common">Pecan</name>
    <dbReference type="NCBI Taxonomy" id="32201"/>
    <lineage>
        <taxon>Eukaryota</taxon>
        <taxon>Viridiplantae</taxon>
        <taxon>Streptophyta</taxon>
        <taxon>Embryophyta</taxon>
        <taxon>Tracheophyta</taxon>
        <taxon>Spermatophyta</taxon>
        <taxon>Magnoliopsida</taxon>
        <taxon>eudicotyledons</taxon>
        <taxon>Gunneridae</taxon>
        <taxon>Pentapetalae</taxon>
        <taxon>rosids</taxon>
        <taxon>fabids</taxon>
        <taxon>Fagales</taxon>
        <taxon>Juglandaceae</taxon>
        <taxon>Carya</taxon>
    </lineage>
</organism>
<evidence type="ECO:0000256" key="4">
    <source>
        <dbReference type="ARBA" id="ARBA00022692"/>
    </source>
</evidence>
<dbReference type="GO" id="GO:0030366">
    <property type="term" value="F:molybdopterin synthase activity"/>
    <property type="evidence" value="ECO:0007669"/>
    <property type="project" value="UniProtKB-UniRule"/>
</dbReference>
<evidence type="ECO:0000256" key="2">
    <source>
        <dbReference type="ARBA" id="ARBA00022490"/>
    </source>
</evidence>
<evidence type="ECO:0000256" key="8">
    <source>
        <dbReference type="HAMAP-Rule" id="MF_03052"/>
    </source>
</evidence>
<gene>
    <name evidence="10" type="ORF">CIPAW_13G147800</name>
</gene>
<evidence type="ECO:0000256" key="1">
    <source>
        <dbReference type="ARBA" id="ARBA00004141"/>
    </source>
</evidence>
<dbReference type="EC" id="2.8.1.12" evidence="8"/>
<evidence type="ECO:0000313" key="10">
    <source>
        <dbReference type="EMBL" id="KAG6632275.1"/>
    </source>
</evidence>
<keyword evidence="4 9" id="KW-0812">Transmembrane</keyword>
<keyword evidence="5 9" id="KW-1133">Transmembrane helix</keyword>
<feature type="binding site" evidence="8">
    <location>
        <begin position="130"/>
        <end position="132"/>
    </location>
    <ligand>
        <name>substrate</name>
    </ligand>
</feature>
<evidence type="ECO:0000256" key="9">
    <source>
        <dbReference type="SAM" id="Phobius"/>
    </source>
</evidence>
<name>A0A8T1NPH6_CARIL</name>
<comment type="subcellular location">
    <subcellularLocation>
        <location evidence="8">Cytoplasm</location>
    </subcellularLocation>
    <subcellularLocation>
        <location evidence="1">Membrane</location>
        <topology evidence="1">Multi-pass membrane protein</topology>
    </subcellularLocation>
</comment>
<feature type="transmembrane region" description="Helical" evidence="9">
    <location>
        <begin position="217"/>
        <end position="242"/>
    </location>
</feature>
<comment type="subunit">
    <text evidence="8">Heterotetramer; composed of 2 small (MOCS2A) and 2 large (MOCS2B) subunits.</text>
</comment>
<protein>
    <recommendedName>
        <fullName evidence="8">Molybdopterin synthase catalytic subunit</fullName>
        <ecNumber evidence="8">2.8.1.12</ecNumber>
    </recommendedName>
    <alternativeName>
        <fullName evidence="8">Molybdenum cofactor synthesis protein 2 large subunit</fullName>
    </alternativeName>
    <alternativeName>
        <fullName evidence="8">Molybdenum cofactor synthesis protein 2B</fullName>
        <shortName evidence="8">MOCS2B</shortName>
    </alternativeName>
</protein>
<feature type="binding site" evidence="8">
    <location>
        <begin position="107"/>
        <end position="108"/>
    </location>
    <ligand>
        <name>substrate</name>
    </ligand>
</feature>
<dbReference type="Pfam" id="PF00854">
    <property type="entry name" value="PTR2"/>
    <property type="match status" value="1"/>
</dbReference>
<keyword evidence="7 8" id="KW-0501">Molybdenum cofactor biosynthesis</keyword>
<dbReference type="AlphaFoldDB" id="A0A8T1NPH6"/>
<accession>A0A8T1NPH6</accession>
<evidence type="ECO:0000256" key="5">
    <source>
        <dbReference type="ARBA" id="ARBA00022989"/>
    </source>
</evidence>
<feature type="binding site" evidence="8">
    <location>
        <position position="123"/>
    </location>
    <ligand>
        <name>substrate</name>
    </ligand>
</feature>
<feature type="transmembrane region" description="Helical" evidence="9">
    <location>
        <begin position="317"/>
        <end position="340"/>
    </location>
</feature>
<dbReference type="Pfam" id="PF02391">
    <property type="entry name" value="MoaE"/>
    <property type="match status" value="1"/>
</dbReference>
<dbReference type="HAMAP" id="MF_03052">
    <property type="entry name" value="MOC2B"/>
    <property type="match status" value="1"/>
</dbReference>
<reference evidence="10" key="1">
    <citation type="submission" date="2020-12" db="EMBL/GenBank/DDBJ databases">
        <title>WGS assembly of Carya illinoinensis cv. Pawnee.</title>
        <authorList>
            <person name="Platts A."/>
            <person name="Shu S."/>
            <person name="Wright S."/>
            <person name="Barry K."/>
            <person name="Edger P."/>
            <person name="Pires J.C."/>
            <person name="Schmutz J."/>
        </authorList>
    </citation>
    <scope>NUCLEOTIDE SEQUENCE</scope>
    <source>
        <tissue evidence="10">Leaf</tissue>
    </source>
</reference>
<evidence type="ECO:0000313" key="11">
    <source>
        <dbReference type="Proteomes" id="UP000811609"/>
    </source>
</evidence>
<comment type="pathway">
    <text evidence="8">Cofactor biosynthesis; molybdopterin biosynthesis.</text>
</comment>
<comment type="caution">
    <text evidence="10">The sequence shown here is derived from an EMBL/GenBank/DDBJ whole genome shotgun (WGS) entry which is preliminary data.</text>
</comment>
<comment type="catalytic activity">
    <reaction evidence="8">
        <text>2 [molybdopterin-synthase sulfur-carrier protein]-C-terminal-Gly-aminoethanethioate + cyclic pyranopterin phosphate + H2O = molybdopterin + 2 [molybdopterin-synthase sulfur-carrier protein]-C-terminal Gly-Gly + 2 H(+)</text>
        <dbReference type="Rhea" id="RHEA:26333"/>
        <dbReference type="Rhea" id="RHEA-COMP:12202"/>
        <dbReference type="Rhea" id="RHEA-COMP:19907"/>
        <dbReference type="ChEBI" id="CHEBI:15377"/>
        <dbReference type="ChEBI" id="CHEBI:15378"/>
        <dbReference type="ChEBI" id="CHEBI:58698"/>
        <dbReference type="ChEBI" id="CHEBI:59648"/>
        <dbReference type="ChEBI" id="CHEBI:90778"/>
        <dbReference type="ChEBI" id="CHEBI:232372"/>
        <dbReference type="EC" id="2.8.1.12"/>
    </reaction>
</comment>
<dbReference type="EMBL" id="CM031821">
    <property type="protein sequence ID" value="KAG6632275.1"/>
    <property type="molecule type" value="Genomic_DNA"/>
</dbReference>
<dbReference type="CDD" id="cd00756">
    <property type="entry name" value="MoaE"/>
    <property type="match status" value="1"/>
</dbReference>
<dbReference type="Proteomes" id="UP000811609">
    <property type="component" value="Chromosome 13"/>
</dbReference>
<keyword evidence="2 8" id="KW-0963">Cytoplasm</keyword>
<dbReference type="GO" id="GO:1990140">
    <property type="term" value="C:molybdopterin synthase complex"/>
    <property type="evidence" value="ECO:0007669"/>
    <property type="project" value="UniProtKB-UniRule"/>
</dbReference>
<evidence type="ECO:0000256" key="3">
    <source>
        <dbReference type="ARBA" id="ARBA00022679"/>
    </source>
</evidence>
<dbReference type="FunFam" id="3.90.1170.40:FF:000002">
    <property type="entry name" value="Molybdopterin synthase catalytic subunit"/>
    <property type="match status" value="1"/>
</dbReference>
<keyword evidence="3 8" id="KW-0808">Transferase</keyword>
<dbReference type="InterPro" id="IPR000109">
    <property type="entry name" value="POT_fam"/>
</dbReference>
<comment type="similarity">
    <text evidence="8">Belongs to the MoaE family. MOCS2B subfamily.</text>
</comment>